<organism evidence="1 2">
    <name type="scientific">Parnassius mnemosyne</name>
    <name type="common">clouded apollo</name>
    <dbReference type="NCBI Taxonomy" id="213953"/>
    <lineage>
        <taxon>Eukaryota</taxon>
        <taxon>Metazoa</taxon>
        <taxon>Ecdysozoa</taxon>
        <taxon>Arthropoda</taxon>
        <taxon>Hexapoda</taxon>
        <taxon>Insecta</taxon>
        <taxon>Pterygota</taxon>
        <taxon>Neoptera</taxon>
        <taxon>Endopterygota</taxon>
        <taxon>Lepidoptera</taxon>
        <taxon>Glossata</taxon>
        <taxon>Ditrysia</taxon>
        <taxon>Papilionoidea</taxon>
        <taxon>Papilionidae</taxon>
        <taxon>Parnassiinae</taxon>
        <taxon>Parnassini</taxon>
        <taxon>Parnassius</taxon>
        <taxon>Driopa</taxon>
    </lineage>
</organism>
<dbReference type="AlphaFoldDB" id="A0AAV1M710"/>
<keyword evidence="2" id="KW-1185">Reference proteome</keyword>
<accession>A0AAV1M710</accession>
<reference evidence="1 2" key="1">
    <citation type="submission" date="2023-11" db="EMBL/GenBank/DDBJ databases">
        <authorList>
            <person name="Hedman E."/>
            <person name="Englund M."/>
            <person name="Stromberg M."/>
            <person name="Nyberg Akerstrom W."/>
            <person name="Nylinder S."/>
            <person name="Jareborg N."/>
            <person name="Kallberg Y."/>
            <person name="Kronander E."/>
        </authorList>
    </citation>
    <scope>NUCLEOTIDE SEQUENCE [LARGE SCALE GENOMIC DNA]</scope>
</reference>
<comment type="caution">
    <text evidence="1">The sequence shown here is derived from an EMBL/GenBank/DDBJ whole genome shotgun (WGS) entry which is preliminary data.</text>
</comment>
<dbReference type="Proteomes" id="UP001314205">
    <property type="component" value="Unassembled WGS sequence"/>
</dbReference>
<dbReference type="EMBL" id="CAVLGL010000137">
    <property type="protein sequence ID" value="CAK1602232.1"/>
    <property type="molecule type" value="Genomic_DNA"/>
</dbReference>
<proteinExistence type="predicted"/>
<name>A0AAV1M710_9NEOP</name>
<gene>
    <name evidence="1" type="ORF">PARMNEM_LOCUS20760</name>
</gene>
<sequence>MCCQHSGRYLCQGEDRFAEPHHSRSSTVAAPAPSTVALQVGLPQQTTKDTHFIEIILKCPATSRRLDMPRGVARRITTQRCFVGGRSVQEQCAASDFKIAPHDVAMCLTAARCAVWNHWPL</sequence>
<protein>
    <submittedName>
        <fullName evidence="1">Uncharacterized protein</fullName>
    </submittedName>
</protein>
<evidence type="ECO:0000313" key="1">
    <source>
        <dbReference type="EMBL" id="CAK1602232.1"/>
    </source>
</evidence>
<evidence type="ECO:0000313" key="2">
    <source>
        <dbReference type="Proteomes" id="UP001314205"/>
    </source>
</evidence>